<keyword evidence="1 4" id="KW-0808">Transferase</keyword>
<dbReference type="RefSeq" id="WP_367878071.1">
    <property type="nucleotide sequence ID" value="NZ_JBFNXX010000008.1"/>
</dbReference>
<evidence type="ECO:0000313" key="5">
    <source>
        <dbReference type="Proteomes" id="UP001556098"/>
    </source>
</evidence>
<proteinExistence type="predicted"/>
<organism evidence="4 5">
    <name type="scientific">Sulfitobacter sediminis</name>
    <dbReference type="NCBI Taxonomy" id="3234186"/>
    <lineage>
        <taxon>Bacteria</taxon>
        <taxon>Pseudomonadati</taxon>
        <taxon>Pseudomonadota</taxon>
        <taxon>Alphaproteobacteria</taxon>
        <taxon>Rhodobacterales</taxon>
        <taxon>Roseobacteraceae</taxon>
        <taxon>Sulfitobacter</taxon>
    </lineage>
</organism>
<protein>
    <submittedName>
        <fullName evidence="4">GNAT family N-acetyltransferase</fullName>
        <ecNumber evidence="4">2.3.1.-</ecNumber>
    </submittedName>
</protein>
<dbReference type="InterPro" id="IPR050832">
    <property type="entry name" value="Bact_Acetyltransf"/>
</dbReference>
<feature type="domain" description="N-acetyltransferase" evidence="3">
    <location>
        <begin position="88"/>
        <end position="245"/>
    </location>
</feature>
<dbReference type="Gene3D" id="3.40.630.30">
    <property type="match status" value="1"/>
</dbReference>
<sequence>MPIAFNEMETRRFGIRCARVEDPRAPLTEINAAAQSQEIAFLSVRVATDDIAIVQALEEDGYRLMDTLVYYDAPLSTQPIEPRAQDDIEIRAAAPQNADCVGKVAAAAFSGFFGHYHADTRLSQDACDAIYVDWAKNCVMMQTRGLPVLVAQTSGKIVGFLAARQCEGTCANITLNAISPPMQGRGIYGALLDGALQIMAAKGYQKVTISTQINNIAVQRSWGRRGFRLQRSFYTLHKWIDAQDP</sequence>
<dbReference type="PANTHER" id="PTHR43877">
    <property type="entry name" value="AMINOALKYLPHOSPHONATE N-ACETYLTRANSFERASE-RELATED-RELATED"/>
    <property type="match status" value="1"/>
</dbReference>
<dbReference type="CDD" id="cd04301">
    <property type="entry name" value="NAT_SF"/>
    <property type="match status" value="1"/>
</dbReference>
<dbReference type="InterPro" id="IPR000182">
    <property type="entry name" value="GNAT_dom"/>
</dbReference>
<dbReference type="PANTHER" id="PTHR43877:SF2">
    <property type="entry name" value="AMINOALKYLPHOSPHONATE N-ACETYLTRANSFERASE-RELATED"/>
    <property type="match status" value="1"/>
</dbReference>
<evidence type="ECO:0000256" key="1">
    <source>
        <dbReference type="ARBA" id="ARBA00022679"/>
    </source>
</evidence>
<dbReference type="EMBL" id="JBFNXX010000008">
    <property type="protein sequence ID" value="MEW9920368.1"/>
    <property type="molecule type" value="Genomic_DNA"/>
</dbReference>
<dbReference type="Pfam" id="PF00583">
    <property type="entry name" value="Acetyltransf_1"/>
    <property type="match status" value="1"/>
</dbReference>
<comment type="caution">
    <text evidence="4">The sequence shown here is derived from an EMBL/GenBank/DDBJ whole genome shotgun (WGS) entry which is preliminary data.</text>
</comment>
<dbReference type="EC" id="2.3.1.-" evidence="4"/>
<dbReference type="Proteomes" id="UP001556098">
    <property type="component" value="Unassembled WGS sequence"/>
</dbReference>
<evidence type="ECO:0000313" key="4">
    <source>
        <dbReference type="EMBL" id="MEW9920368.1"/>
    </source>
</evidence>
<name>A0ABV3RQN8_9RHOB</name>
<dbReference type="InterPro" id="IPR016181">
    <property type="entry name" value="Acyl_CoA_acyltransferase"/>
</dbReference>
<keyword evidence="2 4" id="KW-0012">Acyltransferase</keyword>
<reference evidence="4 5" key="1">
    <citation type="submission" date="2024-07" db="EMBL/GenBank/DDBJ databases">
        <title>Marimonas sp.nov., isolated from tidal-flat sediment.</title>
        <authorList>
            <person name="Jayan J.N."/>
            <person name="Lee S.S."/>
        </authorList>
    </citation>
    <scope>NUCLEOTIDE SEQUENCE [LARGE SCALE GENOMIC DNA]</scope>
    <source>
        <strain evidence="4 5">MJW-29</strain>
    </source>
</reference>
<dbReference type="SUPFAM" id="SSF55729">
    <property type="entry name" value="Acyl-CoA N-acyltransferases (Nat)"/>
    <property type="match status" value="1"/>
</dbReference>
<evidence type="ECO:0000259" key="3">
    <source>
        <dbReference type="PROSITE" id="PS51186"/>
    </source>
</evidence>
<evidence type="ECO:0000256" key="2">
    <source>
        <dbReference type="ARBA" id="ARBA00023315"/>
    </source>
</evidence>
<gene>
    <name evidence="4" type="ORF">AB2B41_12195</name>
</gene>
<accession>A0ABV3RQN8</accession>
<dbReference type="GO" id="GO:0016746">
    <property type="term" value="F:acyltransferase activity"/>
    <property type="evidence" value="ECO:0007669"/>
    <property type="project" value="UniProtKB-KW"/>
</dbReference>
<dbReference type="PROSITE" id="PS51186">
    <property type="entry name" value="GNAT"/>
    <property type="match status" value="1"/>
</dbReference>
<keyword evidence="5" id="KW-1185">Reference proteome</keyword>